<dbReference type="OrthoDB" id="1436782at2759"/>
<dbReference type="SUPFAM" id="SSF50630">
    <property type="entry name" value="Acid proteases"/>
    <property type="match status" value="1"/>
</dbReference>
<proteinExistence type="predicted"/>
<sequence>MVGRGRGAGITNDLLEQMTEVLKALVHNQDGEPAEYRGLSSFTRHNPTKFKGKFDPKRGQRWVADVEKIFHAMGAGKSTRHTANVCWVAPKKSGSVSTSQRPESRGSTRPKLSISGKVFAMSRAKASQFEELIRDKCVVKGRLLDVLFDSGVTHSFVSMDCVKCLNLHVTELPYNVVVTTPTGKLVVTSWLCLGCFVMVHGRDFEVDLICLPLSQLDVILGMD</sequence>
<dbReference type="KEGG" id="aprc:113851937"/>
<name>A0A8B8K2R4_ABRPR</name>
<dbReference type="CDD" id="cd00303">
    <property type="entry name" value="retropepsin_like"/>
    <property type="match status" value="1"/>
</dbReference>
<accession>A0A8B8K2R4</accession>
<reference evidence="1" key="1">
    <citation type="journal article" date="2019" name="Toxins">
        <title>Detection of Abrin-Like and Prepropulchellin-Like Toxin Genes and Transcripts Using Whole Genome Sequencing and Full-Length Transcript Sequencing of Abrus precatorius.</title>
        <authorList>
            <person name="Hovde B.T."/>
            <person name="Daligault H.E."/>
            <person name="Hanschen E.R."/>
            <person name="Kunde Y.A."/>
            <person name="Johnson M.B."/>
            <person name="Starkenburg S.R."/>
            <person name="Johnson S.L."/>
        </authorList>
    </citation>
    <scope>NUCLEOTIDE SEQUENCE [LARGE SCALE GENOMIC DNA]</scope>
</reference>
<dbReference type="GeneID" id="113851937"/>
<dbReference type="Proteomes" id="UP000694853">
    <property type="component" value="Unplaced"/>
</dbReference>
<reference evidence="2" key="2">
    <citation type="submission" date="2025-08" db="UniProtKB">
        <authorList>
            <consortium name="RefSeq"/>
        </authorList>
    </citation>
    <scope>IDENTIFICATION</scope>
    <source>
        <tissue evidence="2">Young leaves</tissue>
    </source>
</reference>
<organism evidence="1 2">
    <name type="scientific">Abrus precatorius</name>
    <name type="common">Indian licorice</name>
    <name type="synonym">Glycine abrus</name>
    <dbReference type="NCBI Taxonomy" id="3816"/>
    <lineage>
        <taxon>Eukaryota</taxon>
        <taxon>Viridiplantae</taxon>
        <taxon>Streptophyta</taxon>
        <taxon>Embryophyta</taxon>
        <taxon>Tracheophyta</taxon>
        <taxon>Spermatophyta</taxon>
        <taxon>Magnoliopsida</taxon>
        <taxon>eudicotyledons</taxon>
        <taxon>Gunneridae</taxon>
        <taxon>Pentapetalae</taxon>
        <taxon>rosids</taxon>
        <taxon>fabids</taxon>
        <taxon>Fabales</taxon>
        <taxon>Fabaceae</taxon>
        <taxon>Papilionoideae</taxon>
        <taxon>50 kb inversion clade</taxon>
        <taxon>NPAAA clade</taxon>
        <taxon>indigoferoid/millettioid clade</taxon>
        <taxon>Abreae</taxon>
        <taxon>Abrus</taxon>
    </lineage>
</organism>
<dbReference type="InterPro" id="IPR021109">
    <property type="entry name" value="Peptidase_aspartic_dom_sf"/>
</dbReference>
<evidence type="ECO:0000313" key="1">
    <source>
        <dbReference type="Proteomes" id="UP000694853"/>
    </source>
</evidence>
<dbReference type="RefSeq" id="XP_027338015.1">
    <property type="nucleotide sequence ID" value="XM_027482214.1"/>
</dbReference>
<dbReference type="AlphaFoldDB" id="A0A8B8K2R4"/>
<dbReference type="Gene3D" id="2.40.70.10">
    <property type="entry name" value="Acid Proteases"/>
    <property type="match status" value="1"/>
</dbReference>
<keyword evidence="1" id="KW-1185">Reference proteome</keyword>
<evidence type="ECO:0000313" key="2">
    <source>
        <dbReference type="RefSeq" id="XP_027338015.1"/>
    </source>
</evidence>
<gene>
    <name evidence="2" type="primary">LOC113851937</name>
</gene>
<dbReference type="InterPro" id="IPR032567">
    <property type="entry name" value="RTL1-rel"/>
</dbReference>
<dbReference type="PANTHER" id="PTHR15503:SF45">
    <property type="entry name" value="RNA-DIRECTED DNA POLYMERASE HOMOLOG"/>
    <property type="match status" value="1"/>
</dbReference>
<protein>
    <submittedName>
        <fullName evidence="2">Uncharacterized protein LOC113851937</fullName>
    </submittedName>
</protein>
<dbReference type="PANTHER" id="PTHR15503">
    <property type="entry name" value="LDOC1 RELATED"/>
    <property type="match status" value="1"/>
</dbReference>
<dbReference type="Pfam" id="PF08284">
    <property type="entry name" value="RVP_2"/>
    <property type="match status" value="1"/>
</dbReference>